<dbReference type="PANTHER" id="PTHR32387">
    <property type="entry name" value="WU:FJ29H11"/>
    <property type="match status" value="1"/>
</dbReference>
<dbReference type="Gene3D" id="3.30.565.10">
    <property type="entry name" value="Histidine kinase-like ATPase, C-terminal domain"/>
    <property type="match status" value="1"/>
</dbReference>
<organism evidence="2 3">
    <name type="scientific">Hyaloscypha bicolor E</name>
    <dbReference type="NCBI Taxonomy" id="1095630"/>
    <lineage>
        <taxon>Eukaryota</taxon>
        <taxon>Fungi</taxon>
        <taxon>Dikarya</taxon>
        <taxon>Ascomycota</taxon>
        <taxon>Pezizomycotina</taxon>
        <taxon>Leotiomycetes</taxon>
        <taxon>Helotiales</taxon>
        <taxon>Hyaloscyphaceae</taxon>
        <taxon>Hyaloscypha</taxon>
        <taxon>Hyaloscypha bicolor</taxon>
    </lineage>
</organism>
<dbReference type="PANTHER" id="PTHR32387:SF0">
    <property type="entry name" value="PROTEIN NO VEIN"/>
    <property type="match status" value="1"/>
</dbReference>
<evidence type="ECO:0000313" key="2">
    <source>
        <dbReference type="EMBL" id="PMD63634.1"/>
    </source>
</evidence>
<dbReference type="RefSeq" id="XP_024740538.1">
    <property type="nucleotide sequence ID" value="XM_024877870.1"/>
</dbReference>
<gene>
    <name evidence="2" type="ORF">K444DRAFT_584503</name>
</gene>
<dbReference type="EMBL" id="KZ613780">
    <property type="protein sequence ID" value="PMD63634.1"/>
    <property type="molecule type" value="Genomic_DNA"/>
</dbReference>
<protein>
    <recommendedName>
        <fullName evidence="4">Protein NO VEIN C-terminal domain-containing protein</fullName>
    </recommendedName>
</protein>
<feature type="compositionally biased region" description="Polar residues" evidence="1">
    <location>
        <begin position="1405"/>
        <end position="1421"/>
    </location>
</feature>
<proteinExistence type="predicted"/>
<dbReference type="GeneID" id="36585947"/>
<dbReference type="STRING" id="1095630.A0A2J6TKU2"/>
<feature type="region of interest" description="Disordered" evidence="1">
    <location>
        <begin position="1392"/>
        <end position="1475"/>
    </location>
</feature>
<keyword evidence="3" id="KW-1185">Reference proteome</keyword>
<name>A0A2J6TKU2_9HELO</name>
<dbReference type="Proteomes" id="UP000235371">
    <property type="component" value="Unassembled WGS sequence"/>
</dbReference>
<reference evidence="2 3" key="1">
    <citation type="submission" date="2016-04" db="EMBL/GenBank/DDBJ databases">
        <title>A degradative enzymes factory behind the ericoid mycorrhizal symbiosis.</title>
        <authorList>
            <consortium name="DOE Joint Genome Institute"/>
            <person name="Martino E."/>
            <person name="Morin E."/>
            <person name="Grelet G."/>
            <person name="Kuo A."/>
            <person name="Kohler A."/>
            <person name="Daghino S."/>
            <person name="Barry K."/>
            <person name="Choi C."/>
            <person name="Cichocki N."/>
            <person name="Clum A."/>
            <person name="Copeland A."/>
            <person name="Hainaut M."/>
            <person name="Haridas S."/>
            <person name="Labutti K."/>
            <person name="Lindquist E."/>
            <person name="Lipzen A."/>
            <person name="Khouja H.-R."/>
            <person name="Murat C."/>
            <person name="Ohm R."/>
            <person name="Olson A."/>
            <person name="Spatafora J."/>
            <person name="Veneault-Fourrey C."/>
            <person name="Henrissat B."/>
            <person name="Grigoriev I."/>
            <person name="Martin F."/>
            <person name="Perotto S."/>
        </authorList>
    </citation>
    <scope>NUCLEOTIDE SEQUENCE [LARGE SCALE GENOMIC DNA]</scope>
    <source>
        <strain evidence="2 3">E</strain>
    </source>
</reference>
<dbReference type="SUPFAM" id="SSF55874">
    <property type="entry name" value="ATPase domain of HSP90 chaperone/DNA topoisomerase II/histidine kinase"/>
    <property type="match status" value="1"/>
</dbReference>
<evidence type="ECO:0008006" key="4">
    <source>
        <dbReference type="Google" id="ProtNLM"/>
    </source>
</evidence>
<dbReference type="InterPro" id="IPR052957">
    <property type="entry name" value="Auxin_embryo_med"/>
</dbReference>
<sequence>MSGPAEGESSAQRIVEEIVRKHGFVQERTLQLINSLVSQEARREVEEALLAKDIQIGSSVLTLAKNLYTSQARFVFELLQNADDNQYTRGQDPYVVFRVYPDRIVIECNEDGFTQQNLTAICDIGKSSKTGSQGYIGEKGIGFKSVFMAAWRVHIQSRNFSFDFVHRKGDSGMGMITPIWQERRDPALPFELTRITLYLHDQSDPAERERDRQIINQQFLELQDTLLLFLRKLRKIEVSFHDEEGSQTKGIIFTLSRIEDSEAAVIERTCTDAAQNRRRTYHIVKNIVRGLARSENRDLSDAEEATRSFATSEIVLAFPVIEDPVTEEQVPVIEPQEVFAFLPVRKMGFNFLIQADFVTLANRQDIVMTSRRNQGLIEAISDAFIAGVLQLCQHQTLEYQWMRYLPLENSYPWDGLWKDLISSIKSKLEGLAVFRSLERSTCRTIKDLYYRGPVFNDQHGAPLFADLLSEVYLSDSYAPSDIEILENFGLKRLTFDKIIAMVRRDLRAGPEHSRIKGLNTDDVWHTRAYKALNIAWENRWSSSIRSLKQLNIIPLQDGSWVSSDSGDIFYPKYGDVAVPNGLGMRLVHPTATRNEARSAFFDNLGVHRIDAPIVSNIRERILCQPTGPPMIVNLQSSVERMRFLFLSQLLHPEEEGDLSDKFMVYNHLGVAMYPNVADLYISNDDPYGAELFLRQKGRQVNCVNLRYSEEIPSVAPDSNRTLHQWMHQHLGIRQHLRLVSPDRTSLSVECLNTARTRAAEFLGFLGHLWPFEGDIVLTSAPLSLTALKRARVLCINGVTEMLRNTYLPLQPLLDVHGRFLGDEYFPFIQSPELSGQDQVPHLWSFLVRNLGVGYQDNVSFRLQLMKFIKKANVDAGTLDNPSRVVDLYQSLDACLRMSQNPEAKKRKIRNTFDTYNLIFVPQWKSRPASWTKPNECLWDAPSDFMTKVPLKEIYTSSFYDLSTELGHMTGIFRGALNIDDIDWPDVVDELEELKRQQSIKGEVVRQLFGILSEKLPTEEDDKQEMRESFETGALIYFDHNGTPGWHKPSECVWSDTTQIHGKIAVNAQYSDLKDLFVEKLRVPQLDLKMVLDQLLAARSLNLPVSEVKEHLKTLNSFLRTESSPPSPSQLLDARIFPVREPSSSNVVLYTSNTQFALVDREGPPGRFTEVVRVLDFTLQEIRHLKPLLAWTCLESRYLSRCMREISRVGDGALRPISQPHRDLRRKADALLRITAAFNSPRYAADAEGLYHVLRTAVTLECGVISSCLSFEQDGVIHEIEIGQSELHIDDTNPLTIYVPNDTESQECCFKFDLPHRFASWMMTDPTTGTPGKIEDGTVNVVNSILNCLISTTGRILEKEGIPDVPGIAETLVPILELDEPAESTTMAVAADLGGQGEILPRTPRRSQANERFSSPESTFSPPATPGFQEGMESTPDHRTPLTDPGDYDSEDDSGTPNNGDSIPPPQFHIPEQQSPSQYRQLLERVVALARRTSLPNNFEDISTAFQGLLVEDNPFEGVYYAYTSHDWEHKRRVGAAGELFVFTILSCIRDLEFDLQHWRSSIRGYAEVLPEYRGLRAWPGRETSDLVYDDINGVFTCLMISLGYLNADYWAGKTPRYYIEVKCTMGACETPCIVSQHQVDLMESTTNGPQGNENQSTVYALFRVFGLGRSSMGLKIYIDPAEQKRLGKLAFTSEKYSVVPTGR</sequence>
<dbReference type="NCBIfam" id="NF047352">
    <property type="entry name" value="P_loop_sacsin"/>
    <property type="match status" value="1"/>
</dbReference>
<accession>A0A2J6TKU2</accession>
<dbReference type="OrthoDB" id="1262810at2759"/>
<dbReference type="InParanoid" id="A0A2J6TKU2"/>
<evidence type="ECO:0000256" key="1">
    <source>
        <dbReference type="SAM" id="MobiDB-lite"/>
    </source>
</evidence>
<evidence type="ECO:0000313" key="3">
    <source>
        <dbReference type="Proteomes" id="UP000235371"/>
    </source>
</evidence>
<dbReference type="InterPro" id="IPR036890">
    <property type="entry name" value="HATPase_C_sf"/>
</dbReference>